<dbReference type="OrthoDB" id="134985at2"/>
<dbReference type="PANTHER" id="PTHR35807">
    <property type="entry name" value="TRANSCRIPTIONAL REGULATOR REDD-RELATED"/>
    <property type="match status" value="1"/>
</dbReference>
<sequence>MESEGRRLLARCGVRAAVEWVERVPPAERSAAVHCLHAEALALAGDLDAAAAILLPLADDPSPDVARLLGHLEYRRGRPRQALEWYARGPADGLLLAWTATAYWATGDEAACREHADRAWRAATASGDRRALVASHVALGFAAEMVGDCAAEQHHYEKALDLAEAADDRVEAARMRANLSSRLLGEARYAEAAVMADAAVAQAEAVGYLAVLGIALCNGGDALLRLGDLDAATDRFDRALAVEHRIGSQRLAYPLAGLGDVHRVRGRTSLARAAYEEAIRVCGTGGDRQGLVPALVGLARLLADQEPDVAAELADRAHRDAKGPAAIRTLLALGWVAVGKGDHAAAADLAGQAAGKARLHRDRARLAEALELVAVARPARARVSLAEARTIWADTGAEPDARRITVLLGALPHAGADDRAAARAAREALAAQGIPSPVPGDPVVIRTLGRFEVRVAGEPLPRSVWQSRKARDLLRMLVVRRGRGIAREELGRLLWREDSDRVAHRLSVALSTVRSALDPAGDLVVADQQTVALDTGRAAVDLEDFLADAQDGLRTGDRGVLAAAEAAYTGDLFEDEPYDDWAVALREELRAVYLRVTRTLAAGTADVDEAAYYYQRLLAKDPYDEQAHRALVSTLTAAGRHGAAARARARFADAVRTLSLS</sequence>
<dbReference type="SMART" id="SM00028">
    <property type="entry name" value="TPR"/>
    <property type="match status" value="3"/>
</dbReference>
<evidence type="ECO:0000259" key="1">
    <source>
        <dbReference type="SMART" id="SM01043"/>
    </source>
</evidence>
<reference evidence="2 3" key="1">
    <citation type="submission" date="2018-03" db="EMBL/GenBank/DDBJ databases">
        <title>Genomic Encyclopedia of Archaeal and Bacterial Type Strains, Phase II (KMG-II): from individual species to whole genera.</title>
        <authorList>
            <person name="Goeker M."/>
        </authorList>
    </citation>
    <scope>NUCLEOTIDE SEQUENCE [LARGE SCALE GENOMIC DNA]</scope>
    <source>
        <strain evidence="2 3">DSM 44720</strain>
    </source>
</reference>
<dbReference type="Proteomes" id="UP000239494">
    <property type="component" value="Unassembled WGS sequence"/>
</dbReference>
<dbReference type="InterPro" id="IPR036388">
    <property type="entry name" value="WH-like_DNA-bd_sf"/>
</dbReference>
<dbReference type="Pfam" id="PF03704">
    <property type="entry name" value="BTAD"/>
    <property type="match status" value="1"/>
</dbReference>
<dbReference type="Gene3D" id="1.10.10.10">
    <property type="entry name" value="Winged helix-like DNA-binding domain superfamily/Winged helix DNA-binding domain"/>
    <property type="match status" value="1"/>
</dbReference>
<evidence type="ECO:0000313" key="2">
    <source>
        <dbReference type="EMBL" id="PRY36236.1"/>
    </source>
</evidence>
<dbReference type="Gene3D" id="1.25.40.10">
    <property type="entry name" value="Tetratricopeptide repeat domain"/>
    <property type="match status" value="2"/>
</dbReference>
<comment type="caution">
    <text evidence="2">The sequence shown here is derived from an EMBL/GenBank/DDBJ whole genome shotgun (WGS) entry which is preliminary data.</text>
</comment>
<dbReference type="GO" id="GO:0003677">
    <property type="term" value="F:DNA binding"/>
    <property type="evidence" value="ECO:0007669"/>
    <property type="project" value="InterPro"/>
</dbReference>
<gene>
    <name evidence="2" type="ORF">CLV43_112161</name>
</gene>
<dbReference type="SUPFAM" id="SSF48452">
    <property type="entry name" value="TPR-like"/>
    <property type="match status" value="2"/>
</dbReference>
<dbReference type="RefSeq" id="WP_106192762.1">
    <property type="nucleotide sequence ID" value="NZ_PVTF01000012.1"/>
</dbReference>
<dbReference type="InterPro" id="IPR019734">
    <property type="entry name" value="TPR_rpt"/>
</dbReference>
<dbReference type="EMBL" id="PVTF01000012">
    <property type="protein sequence ID" value="PRY36236.1"/>
    <property type="molecule type" value="Genomic_DNA"/>
</dbReference>
<dbReference type="InterPro" id="IPR005158">
    <property type="entry name" value="BTAD"/>
</dbReference>
<protein>
    <submittedName>
        <fullName evidence="2">Transcriptional regulator</fullName>
    </submittedName>
</protein>
<proteinExistence type="predicted"/>
<keyword evidence="3" id="KW-1185">Reference proteome</keyword>
<dbReference type="GO" id="GO:0006355">
    <property type="term" value="P:regulation of DNA-templated transcription"/>
    <property type="evidence" value="ECO:0007669"/>
    <property type="project" value="InterPro"/>
</dbReference>
<dbReference type="InterPro" id="IPR011990">
    <property type="entry name" value="TPR-like_helical_dom_sf"/>
</dbReference>
<dbReference type="SUPFAM" id="SSF46894">
    <property type="entry name" value="C-terminal effector domain of the bipartite response regulators"/>
    <property type="match status" value="1"/>
</dbReference>
<dbReference type="InterPro" id="IPR051677">
    <property type="entry name" value="AfsR-DnrI-RedD_regulator"/>
</dbReference>
<name>A0A2T0SS55_9PSEU</name>
<dbReference type="AlphaFoldDB" id="A0A2T0SS55"/>
<dbReference type="InterPro" id="IPR016032">
    <property type="entry name" value="Sig_transdc_resp-reg_C-effctor"/>
</dbReference>
<accession>A0A2T0SS55</accession>
<feature type="domain" description="Bacterial transcriptional activator" evidence="1">
    <location>
        <begin position="540"/>
        <end position="659"/>
    </location>
</feature>
<dbReference type="SMART" id="SM01043">
    <property type="entry name" value="BTAD"/>
    <property type="match status" value="1"/>
</dbReference>
<organism evidence="2 3">
    <name type="scientific">Umezawaea tangerina</name>
    <dbReference type="NCBI Taxonomy" id="84725"/>
    <lineage>
        <taxon>Bacteria</taxon>
        <taxon>Bacillati</taxon>
        <taxon>Actinomycetota</taxon>
        <taxon>Actinomycetes</taxon>
        <taxon>Pseudonocardiales</taxon>
        <taxon>Pseudonocardiaceae</taxon>
        <taxon>Umezawaea</taxon>
    </lineage>
</organism>
<evidence type="ECO:0000313" key="3">
    <source>
        <dbReference type="Proteomes" id="UP000239494"/>
    </source>
</evidence>